<evidence type="ECO:0000256" key="20">
    <source>
        <dbReference type="ARBA" id="ARBA00049522"/>
    </source>
</evidence>
<keyword evidence="13" id="KW-0560">Oxidoreductase</keyword>
<dbReference type="InterPro" id="IPR022735">
    <property type="entry name" value="bMERB_dom"/>
</dbReference>
<dbReference type="InterPro" id="IPR036872">
    <property type="entry name" value="CH_dom_sf"/>
</dbReference>
<feature type="compositionally biased region" description="Basic and acidic residues" evidence="23">
    <location>
        <begin position="1778"/>
        <end position="1788"/>
    </location>
</feature>
<evidence type="ECO:0000256" key="11">
    <source>
        <dbReference type="ARBA" id="ARBA00022833"/>
    </source>
</evidence>
<keyword evidence="17" id="KW-0009">Actin-binding</keyword>
<feature type="domain" description="Calponin-homology (CH)" evidence="24">
    <location>
        <begin position="460"/>
        <end position="566"/>
    </location>
</feature>
<dbReference type="Gene3D" id="2.10.110.10">
    <property type="entry name" value="Cysteine Rich Protein"/>
    <property type="match status" value="1"/>
</dbReference>
<feature type="compositionally biased region" description="Acidic residues" evidence="23">
    <location>
        <begin position="1003"/>
        <end position="1012"/>
    </location>
</feature>
<dbReference type="EC" id="1.14.13.225" evidence="5"/>
<sequence>MGDGGGGGDKVDQAHVLFDRFVQGSTFKGTLKAFQELCDYLELKPSDYRIFYHKLKSKLNYWKAKALWAKLDKRASHKDYKKGRACANSKCLIIGAGPCGLRTAIELCFLGAKVVILEKRDAFSRNNVLHLWPFTIQDLRGLGAKKFYGKFCAGSIDHISIRQLQLMLLKMALLLGMEIHVNIEFCGLIEPPEDQENERIGWRAEVCPRTHPVSELEFNVIIGADGKRNTLPGFRRKEFRGKLAIAITANFINRNTSAEAKVEEISGVAFIFNQKFFQDLREATGVDLENIVYYKDDTHYFVMTAKKQSLLEKGVILHDYADTEMLLSRENVDQEALLNYACEAADFSTNHQLPKLDFAINHYGQPDVAMFDFTCMYASENAALMRERNGHPLLVALVGDSLLEPFWPMGTGIARGFLAAMDSAWMVRHLVDTGDSRDTRVEMENAVNSRTPKLMRNESVARSNKLLNWCQRQSEGFRNVNVTDLTMSWKSGLALCAIIHRYRPDLIDFDSLEEQNMEKNNQLAFDVAEREFGISPIMTGKEMASVGEPDKLSMVMYLTQFYEMFKDTLPPGDNHNLSPEDKAVLISNTKSPISFLSKLGQSISRKRNPKDKKEKEVEGTGKRRKTSQSEDEDPPRGYRDERAALVCALSERKIETGIGNQNKVKSMATQLLAKFEENAPAQSSGLKRQRALLPYQERLLTPPTVLQKEQGRLAPVPQWRQATSVKRSRSCPKKIILLSSSSSSSSSLSVRAQQGESEGSESEGQEESPVLERMPLIVYSDDQVPIFTPSIEERASQITTHFEQKADRRQRYIKMYTGGVSSLAEQITNQLQKKDQPKPFLDKKELGSFRREFPQNIGGSDVCFFCRKRVYVMERLSAEGKFFHRSCFKCDYCNTTLRLSSYAFDVEDGKFYCKPHYCYRLSGYAQRKRPAEAPLTAKENKVSLPDPVAADGPVQANATATPTERTPAVDVNGVEEPALAKRLRGTPERIELENYRLSLQREEELEEVPEETLAEHNLSSVLDKGTDAGEGSSSSESEMDEVEEEGEDEDHPVSDLGGVPWKQAVQLHARLKGKSETQIAAEEEARALGEEEEEDEDDDEEEKEEEEESSEAGNLRIQQVLQPVDPLEIQADVHWTHICSEQEKERAPTSQPSPSTAPDIPSVRHEAVRAWLETVSGAICEENELEVGDEPGVREEEPEVGTELDEDDIPSDAEAEARMHRIERKEQPPEEEGGSEGRGRVSSLAQSSVSPVRSLSDVLLSPVTSMKDQDVEGVCETLSPASLLKSPGARFFQEPYLPKEGKEDIISETPEAKTLISPTLPFSPIRFQPLPLPEAVIPKSPVKTQPLASPPATSPVCAHSPICSQPLPSTEPSSPVLSGSPVRTQPLPAVASTPLVKPVVESETLEEQNSLSPSADDPVKKTDIIEEFWVKSAEIRKSLGLTPLDRSKGSESTPESSPPRSDTPEELSEEHKLYPSRPQPALRRLNIATIDRHHLSNLIMESPSEKELKSSDMEKDVGSSSGLGLNGSMANTQTLTSESFNTSESTMLTPPSSPPPPPPENEEPATLKRNKYQASWSTVPEPTPVPAPVPQKAPAAAPTPAPSPVPPQTRSEFRQEPSRKSREEVRKSFVESVDEIPFADDVEDTCDDRTPDTSFQEKFYTPPTSKPKQEKPLFHMALAMDNGKLNLGEGATSKRQRAMPAISPEAKEIAEERMRAREKSVKSQALKDAMAKQLTKMKEMEAVKCGGSAQAVWNVESSRPKVSPLVSKSNIPSAVKSLESRKHEKTADKFLSPPGGQSLEGSVSSSEGSTSGKSKKRTSLFSPRKNKKEKKPKSEGRLSDKHSSEEAAKPKSLWKTVFSGYKKKKEGKSCPSTPSSVTTVDSGKKGASPVIRAAELHLRRHLSFSEDSDLSCDDVLERSSQKSKIDRIHDIFDLVSDMQRKKEEKTYTEEELNAKITRRVQKAARRQAKQEELKRLHRAQIIQRQLEQVEEKQRQLEERGVAVEKALRGEAGMGKKDDPKLMQEWFKLVQEKNALVRYESELMIFARELELEDRQSRLQQELRERMAVDASSDEVQYIRALNNSSSTFSGRGHSILLQGLLPNTTYSITVTPTASGIRGEPRYTTVMTPNGVVANHTPSADIVRDKKWNRISLR</sequence>
<keyword evidence="16 22" id="KW-0175">Coiled coil</keyword>
<dbReference type="CDD" id="cd09439">
    <property type="entry name" value="LIM_Mical"/>
    <property type="match status" value="1"/>
</dbReference>
<keyword evidence="12" id="KW-0521">NADP</keyword>
<dbReference type="Pfam" id="PF00412">
    <property type="entry name" value="LIM"/>
    <property type="match status" value="1"/>
</dbReference>
<keyword evidence="14" id="KW-0503">Monooxygenase</keyword>
<feature type="compositionally biased region" description="Acidic residues" evidence="23">
    <location>
        <begin position="1196"/>
        <end position="1214"/>
    </location>
</feature>
<comment type="caution">
    <text evidence="27">The sequence shown here is derived from an EMBL/GenBank/DDBJ whole genome shotgun (WGS) entry which is preliminary data.</text>
</comment>
<evidence type="ECO:0000256" key="10">
    <source>
        <dbReference type="ARBA" id="ARBA00022827"/>
    </source>
</evidence>
<dbReference type="GO" id="GO:0120501">
    <property type="term" value="F:F-actin monooxygenase activity"/>
    <property type="evidence" value="ECO:0007669"/>
    <property type="project" value="UniProtKB-EC"/>
</dbReference>
<feature type="compositionally biased region" description="Pro residues" evidence="23">
    <location>
        <begin position="1581"/>
        <end position="1607"/>
    </location>
</feature>
<evidence type="ECO:0000256" key="14">
    <source>
        <dbReference type="ARBA" id="ARBA00023033"/>
    </source>
</evidence>
<feature type="compositionally biased region" description="Basic and acidic residues" evidence="23">
    <location>
        <begin position="1832"/>
        <end position="1849"/>
    </location>
</feature>
<dbReference type="Gene3D" id="1.10.418.10">
    <property type="entry name" value="Calponin-like domain"/>
    <property type="match status" value="1"/>
</dbReference>
<keyword evidence="9 21" id="KW-0479">Metal-binding</keyword>
<dbReference type="InterPro" id="IPR001715">
    <property type="entry name" value="CH_dom"/>
</dbReference>
<protein>
    <recommendedName>
        <fullName evidence="5">F-actin monooxygenase</fullName>
        <ecNumber evidence="5">1.14.13.225</ecNumber>
    </recommendedName>
</protein>
<feature type="compositionally biased region" description="Basic and acidic residues" evidence="23">
    <location>
        <begin position="1611"/>
        <end position="1629"/>
    </location>
</feature>
<evidence type="ECO:0000256" key="16">
    <source>
        <dbReference type="ARBA" id="ARBA00023054"/>
    </source>
</evidence>
<evidence type="ECO:0000256" key="7">
    <source>
        <dbReference type="ARBA" id="ARBA00022490"/>
    </source>
</evidence>
<dbReference type="InterPro" id="IPR050540">
    <property type="entry name" value="F-actin_Monoox_Mical"/>
</dbReference>
<dbReference type="GO" id="GO:0071949">
    <property type="term" value="F:FAD binding"/>
    <property type="evidence" value="ECO:0007669"/>
    <property type="project" value="InterPro"/>
</dbReference>
<feature type="compositionally biased region" description="Polar residues" evidence="23">
    <location>
        <begin position="1244"/>
        <end position="1253"/>
    </location>
</feature>
<evidence type="ECO:0000313" key="28">
    <source>
        <dbReference type="Proteomes" id="UP000289886"/>
    </source>
</evidence>
<feature type="region of interest" description="Disordered" evidence="23">
    <location>
        <begin position="747"/>
        <end position="772"/>
    </location>
</feature>
<keyword evidence="19" id="KW-0539">Nucleus</keyword>
<feature type="coiled-coil region" evidence="22">
    <location>
        <begin position="1979"/>
        <end position="2006"/>
    </location>
</feature>
<feature type="region of interest" description="Disordered" evidence="23">
    <location>
        <begin position="1439"/>
        <end position="1670"/>
    </location>
</feature>
<dbReference type="InterPro" id="IPR036188">
    <property type="entry name" value="FAD/NAD-bd_sf"/>
</dbReference>
<dbReference type="GO" id="GO:0005634">
    <property type="term" value="C:nucleus"/>
    <property type="evidence" value="ECO:0007669"/>
    <property type="project" value="UniProtKB-SubCell"/>
</dbReference>
<dbReference type="EMBL" id="SCEB01000018">
    <property type="protein sequence ID" value="RXN01808.1"/>
    <property type="molecule type" value="Genomic_DNA"/>
</dbReference>
<feature type="region of interest" description="Disordered" evidence="23">
    <location>
        <begin position="1400"/>
        <end position="1419"/>
    </location>
</feature>
<evidence type="ECO:0000256" key="13">
    <source>
        <dbReference type="ARBA" id="ARBA00023002"/>
    </source>
</evidence>
<evidence type="ECO:0000256" key="8">
    <source>
        <dbReference type="ARBA" id="ARBA00022630"/>
    </source>
</evidence>
<dbReference type="GO" id="GO:0003779">
    <property type="term" value="F:actin binding"/>
    <property type="evidence" value="ECO:0007669"/>
    <property type="project" value="UniProtKB-KW"/>
</dbReference>
<keyword evidence="15 21" id="KW-0440">LIM domain</keyword>
<evidence type="ECO:0000259" key="25">
    <source>
        <dbReference type="PROSITE" id="PS50023"/>
    </source>
</evidence>
<keyword evidence="11 21" id="KW-0862">Zinc</keyword>
<evidence type="ECO:0000256" key="12">
    <source>
        <dbReference type="ARBA" id="ARBA00022857"/>
    </source>
</evidence>
<dbReference type="Pfam" id="PF00307">
    <property type="entry name" value="CH"/>
    <property type="match status" value="1"/>
</dbReference>
<dbReference type="InterPro" id="IPR002938">
    <property type="entry name" value="FAD-bd"/>
</dbReference>
<dbReference type="Pfam" id="PF25413">
    <property type="entry name" value="Rossman_Mical"/>
    <property type="match status" value="1"/>
</dbReference>
<dbReference type="InterPro" id="IPR001781">
    <property type="entry name" value="Znf_LIM"/>
</dbReference>
<feature type="compositionally biased region" description="Basic and acidic residues" evidence="23">
    <location>
        <begin position="1503"/>
        <end position="1517"/>
    </location>
</feature>
<feature type="compositionally biased region" description="Basic and acidic residues" evidence="23">
    <location>
        <begin position="1215"/>
        <end position="1228"/>
    </location>
</feature>
<evidence type="ECO:0000256" key="18">
    <source>
        <dbReference type="ARBA" id="ARBA00023212"/>
    </source>
</evidence>
<evidence type="ECO:0000256" key="19">
    <source>
        <dbReference type="ARBA" id="ARBA00023242"/>
    </source>
</evidence>
<evidence type="ECO:0000256" key="2">
    <source>
        <dbReference type="ARBA" id="ARBA00004123"/>
    </source>
</evidence>
<feature type="compositionally biased region" description="Low complexity" evidence="23">
    <location>
        <begin position="1450"/>
        <end position="1460"/>
    </location>
</feature>
<dbReference type="PANTHER" id="PTHR23167">
    <property type="entry name" value="CALPONIN HOMOLOGY DOMAIN-CONTAINING PROTEIN DDB_G0272472-RELATED"/>
    <property type="match status" value="1"/>
</dbReference>
<evidence type="ECO:0000256" key="6">
    <source>
        <dbReference type="ARBA" id="ARBA00022483"/>
    </source>
</evidence>
<dbReference type="PROSITE" id="PS00478">
    <property type="entry name" value="LIM_DOMAIN_1"/>
    <property type="match status" value="1"/>
</dbReference>
<dbReference type="GO" id="GO:0005856">
    <property type="term" value="C:cytoskeleton"/>
    <property type="evidence" value="ECO:0007669"/>
    <property type="project" value="UniProtKB-SubCell"/>
</dbReference>
<dbReference type="Proteomes" id="UP000289886">
    <property type="component" value="Unassembled WGS sequence"/>
</dbReference>
<feature type="region of interest" description="Disordered" evidence="23">
    <location>
        <begin position="936"/>
        <end position="974"/>
    </location>
</feature>
<proteinExistence type="inferred from homology"/>
<feature type="compositionally biased region" description="Basic and acidic residues" evidence="23">
    <location>
        <begin position="611"/>
        <end position="621"/>
    </location>
</feature>
<dbReference type="InterPro" id="IPR057494">
    <property type="entry name" value="Rossman_Mical"/>
</dbReference>
<dbReference type="PROSITE" id="PS51848">
    <property type="entry name" value="BMERB"/>
    <property type="match status" value="1"/>
</dbReference>
<evidence type="ECO:0000256" key="22">
    <source>
        <dbReference type="SAM" id="Coils"/>
    </source>
</evidence>
<feature type="region of interest" description="Disordered" evidence="23">
    <location>
        <begin position="1181"/>
        <end position="1255"/>
    </location>
</feature>
<feature type="compositionally biased region" description="Polar residues" evidence="23">
    <location>
        <begin position="1362"/>
        <end position="1383"/>
    </location>
</feature>
<dbReference type="GO" id="GO:0046872">
    <property type="term" value="F:metal ion binding"/>
    <property type="evidence" value="ECO:0007669"/>
    <property type="project" value="UniProtKB-KW"/>
</dbReference>
<evidence type="ECO:0000256" key="4">
    <source>
        <dbReference type="ARBA" id="ARBA00008223"/>
    </source>
</evidence>
<feature type="compositionally biased region" description="Acidic residues" evidence="23">
    <location>
        <begin position="1090"/>
        <end position="1110"/>
    </location>
</feature>
<feature type="compositionally biased region" description="Acidic residues" evidence="23">
    <location>
        <begin position="1037"/>
        <end position="1050"/>
    </location>
</feature>
<keyword evidence="18" id="KW-0206">Cytoskeleton</keyword>
<dbReference type="PRINTS" id="PR00420">
    <property type="entry name" value="RNGMNOXGNASE"/>
</dbReference>
<feature type="compositionally biased region" description="Low complexity" evidence="23">
    <location>
        <begin position="747"/>
        <end position="757"/>
    </location>
</feature>
<dbReference type="Gene3D" id="3.50.50.60">
    <property type="entry name" value="FAD/NAD(P)-binding domain"/>
    <property type="match status" value="1"/>
</dbReference>
<evidence type="ECO:0000256" key="17">
    <source>
        <dbReference type="ARBA" id="ARBA00023203"/>
    </source>
</evidence>
<dbReference type="InterPro" id="IPR036116">
    <property type="entry name" value="FN3_sf"/>
</dbReference>
<accession>A0A662YYX7</accession>
<dbReference type="SMART" id="SM00132">
    <property type="entry name" value="LIM"/>
    <property type="match status" value="1"/>
</dbReference>
<organism evidence="27 28">
    <name type="scientific">Acipenser ruthenus</name>
    <name type="common">Sterlet sturgeon</name>
    <dbReference type="NCBI Taxonomy" id="7906"/>
    <lineage>
        <taxon>Eukaryota</taxon>
        <taxon>Metazoa</taxon>
        <taxon>Chordata</taxon>
        <taxon>Craniata</taxon>
        <taxon>Vertebrata</taxon>
        <taxon>Euteleostomi</taxon>
        <taxon>Actinopterygii</taxon>
        <taxon>Chondrostei</taxon>
        <taxon>Acipenseriformes</taxon>
        <taxon>Acipenseridae</taxon>
        <taxon>Acipenser</taxon>
    </lineage>
</organism>
<evidence type="ECO:0000256" key="1">
    <source>
        <dbReference type="ARBA" id="ARBA00001974"/>
    </source>
</evidence>
<evidence type="ECO:0000256" key="5">
    <source>
        <dbReference type="ARBA" id="ARBA00012709"/>
    </source>
</evidence>
<evidence type="ECO:0000259" key="24">
    <source>
        <dbReference type="PROSITE" id="PS50021"/>
    </source>
</evidence>
<dbReference type="CDD" id="cd21251">
    <property type="entry name" value="CH_MICAL3"/>
    <property type="match status" value="1"/>
</dbReference>
<evidence type="ECO:0000313" key="27">
    <source>
        <dbReference type="EMBL" id="RXN01808.1"/>
    </source>
</evidence>
<evidence type="ECO:0000256" key="9">
    <source>
        <dbReference type="ARBA" id="ARBA00022723"/>
    </source>
</evidence>
<feature type="compositionally biased region" description="Basic residues" evidence="23">
    <location>
        <begin position="1813"/>
        <end position="1831"/>
    </location>
</feature>
<name>A0A662YYX7_ACIRT</name>
<dbReference type="GO" id="GO:0006887">
    <property type="term" value="P:exocytosis"/>
    <property type="evidence" value="ECO:0007669"/>
    <property type="project" value="UniProtKB-KW"/>
</dbReference>
<evidence type="ECO:0000259" key="26">
    <source>
        <dbReference type="PROSITE" id="PS51848"/>
    </source>
</evidence>
<dbReference type="FunFam" id="1.10.418.10:FF:000026">
    <property type="entry name" value="protein-methionine sulfoxide oxidase MICAL3 isoform X1"/>
    <property type="match status" value="1"/>
</dbReference>
<keyword evidence="8" id="KW-0285">Flavoprotein</keyword>
<dbReference type="PROSITE" id="PS50021">
    <property type="entry name" value="CH"/>
    <property type="match status" value="1"/>
</dbReference>
<keyword evidence="28" id="KW-1185">Reference proteome</keyword>
<feature type="region of interest" description="Disordered" evidence="23">
    <location>
        <begin position="1341"/>
        <end position="1395"/>
    </location>
</feature>
<comment type="similarity">
    <text evidence="4">Belongs to the Mical family.</text>
</comment>
<dbReference type="PROSITE" id="PS50023">
    <property type="entry name" value="LIM_DOMAIN_2"/>
    <property type="match status" value="1"/>
</dbReference>
<evidence type="ECO:0000256" key="15">
    <source>
        <dbReference type="ARBA" id="ARBA00023038"/>
    </source>
</evidence>
<feature type="domain" description="BMERB" evidence="26">
    <location>
        <begin position="1969"/>
        <end position="2154"/>
    </location>
</feature>
<feature type="region of interest" description="Disordered" evidence="23">
    <location>
        <begin position="1002"/>
        <end position="1165"/>
    </location>
</feature>
<feature type="compositionally biased region" description="Low complexity" evidence="23">
    <location>
        <begin position="1795"/>
        <end position="1812"/>
    </location>
</feature>
<dbReference type="Pfam" id="PF12130">
    <property type="entry name" value="bMERB_dom"/>
    <property type="match status" value="1"/>
</dbReference>
<feature type="compositionally biased region" description="Acidic residues" evidence="23">
    <location>
        <begin position="1632"/>
        <end position="1646"/>
    </location>
</feature>
<dbReference type="SMART" id="SM00033">
    <property type="entry name" value="CH"/>
    <property type="match status" value="1"/>
</dbReference>
<feature type="compositionally biased region" description="Low complexity" evidence="23">
    <location>
        <begin position="1148"/>
        <end position="1158"/>
    </location>
</feature>
<dbReference type="Pfam" id="PF01494">
    <property type="entry name" value="FAD_binding_3"/>
    <property type="match status" value="1"/>
</dbReference>
<dbReference type="FunFam" id="2.10.110.10:FF:000043">
    <property type="entry name" value="protein-methionine sulfoxide oxidase MICAL3 isoform X2"/>
    <property type="match status" value="1"/>
</dbReference>
<keyword evidence="7" id="KW-0963">Cytoplasm</keyword>
<dbReference type="SUPFAM" id="SSF57716">
    <property type="entry name" value="Glucocorticoid receptor-like (DNA-binding domain)"/>
    <property type="match status" value="1"/>
</dbReference>
<comment type="catalytic activity">
    <reaction evidence="20">
        <text>L-methionyl-[F-actin] + NADPH + O2 + H(+) = L-methionyl-(R)-S-oxide-[F-actin] + NADP(+) + H2O</text>
        <dbReference type="Rhea" id="RHEA:51308"/>
        <dbReference type="Rhea" id="RHEA-COMP:12953"/>
        <dbReference type="Rhea" id="RHEA-COMP:12956"/>
        <dbReference type="ChEBI" id="CHEBI:15377"/>
        <dbReference type="ChEBI" id="CHEBI:15378"/>
        <dbReference type="ChEBI" id="CHEBI:15379"/>
        <dbReference type="ChEBI" id="CHEBI:16044"/>
        <dbReference type="ChEBI" id="CHEBI:45764"/>
        <dbReference type="ChEBI" id="CHEBI:57783"/>
        <dbReference type="ChEBI" id="CHEBI:58349"/>
        <dbReference type="EC" id="1.14.13.225"/>
    </reaction>
</comment>
<keyword evidence="10" id="KW-0274">FAD</keyword>
<dbReference type="PANTHER" id="PTHR23167:SF51">
    <property type="entry name" value="[F-ACTIN]-MONOOXYGENASE MICAL3"/>
    <property type="match status" value="1"/>
</dbReference>
<feature type="compositionally biased region" description="Low complexity" evidence="23">
    <location>
        <begin position="1518"/>
        <end position="1528"/>
    </location>
</feature>
<dbReference type="SUPFAM" id="SSF51905">
    <property type="entry name" value="FAD/NAD(P)-binding domain"/>
    <property type="match status" value="1"/>
</dbReference>
<comment type="subcellular location">
    <subcellularLocation>
        <location evidence="3">Cytoplasm</location>
        <location evidence="3">Cytoskeleton</location>
    </subcellularLocation>
    <subcellularLocation>
        <location evidence="2">Nucleus</location>
    </subcellularLocation>
</comment>
<gene>
    <name evidence="27" type="ORF">EOD39_4699</name>
</gene>
<keyword evidence="6" id="KW-0268">Exocytosis</keyword>
<dbReference type="SMART" id="SM01203">
    <property type="entry name" value="DUF3585"/>
    <property type="match status" value="1"/>
</dbReference>
<comment type="cofactor">
    <cofactor evidence="1">
        <name>FAD</name>
        <dbReference type="ChEBI" id="CHEBI:57692"/>
    </cofactor>
</comment>
<feature type="compositionally biased region" description="Polar residues" evidence="23">
    <location>
        <begin position="1529"/>
        <end position="1541"/>
    </location>
</feature>
<evidence type="ECO:0000256" key="23">
    <source>
        <dbReference type="SAM" id="MobiDB-lite"/>
    </source>
</evidence>
<dbReference type="SUPFAM" id="SSF49265">
    <property type="entry name" value="Fibronectin type III"/>
    <property type="match status" value="1"/>
</dbReference>
<dbReference type="SUPFAM" id="SSF47576">
    <property type="entry name" value="Calponin-homology domain, CH-domain"/>
    <property type="match status" value="1"/>
</dbReference>
<feature type="region of interest" description="Disordered" evidence="23">
    <location>
        <begin position="597"/>
        <end position="639"/>
    </location>
</feature>
<feature type="domain" description="LIM zinc-binding" evidence="25">
    <location>
        <begin position="861"/>
        <end position="923"/>
    </location>
</feature>
<dbReference type="FunFam" id="3.50.50.60:FF:000004">
    <property type="entry name" value="protein-methionine sulfoxide oxidase MICAL2 isoform X1"/>
    <property type="match status" value="1"/>
</dbReference>
<reference evidence="27 28" key="1">
    <citation type="submission" date="2019-01" db="EMBL/GenBank/DDBJ databases">
        <title>Draft Genome and Complete Hox-Cluster Characterization of the Sterlet Sturgeon (Acipenser ruthenus).</title>
        <authorList>
            <person name="Wei Q."/>
        </authorList>
    </citation>
    <scope>NUCLEOTIDE SEQUENCE [LARGE SCALE GENOMIC DNA]</scope>
    <source>
        <strain evidence="27">WHYD16114868_AA</strain>
        <tissue evidence="27">Blood</tissue>
    </source>
</reference>
<feature type="region of interest" description="Disordered" evidence="23">
    <location>
        <begin position="1752"/>
        <end position="1886"/>
    </location>
</feature>
<evidence type="ECO:0000256" key="21">
    <source>
        <dbReference type="PROSITE-ProRule" id="PRU00125"/>
    </source>
</evidence>
<evidence type="ECO:0000256" key="3">
    <source>
        <dbReference type="ARBA" id="ARBA00004245"/>
    </source>
</evidence>
<feature type="compositionally biased region" description="Low complexity" evidence="23">
    <location>
        <begin position="1871"/>
        <end position="1880"/>
    </location>
</feature>